<feature type="non-terminal residue" evidence="1">
    <location>
        <position position="1"/>
    </location>
</feature>
<feature type="non-terminal residue" evidence="1">
    <location>
        <position position="104"/>
    </location>
</feature>
<dbReference type="RefSeq" id="XP_067922524.1">
    <property type="nucleotide sequence ID" value="XM_068065499.1"/>
</dbReference>
<comment type="caution">
    <text evidence="1">The sequence shown here is derived from an EMBL/GenBank/DDBJ whole genome shotgun (WGS) entry which is preliminary data.</text>
</comment>
<gene>
    <name evidence="1" type="ORF">CSUI_005322</name>
</gene>
<name>A0A2C6KXH3_9APIC</name>
<protein>
    <submittedName>
        <fullName evidence="1">Uncharacterized protein</fullName>
    </submittedName>
</protein>
<dbReference type="Proteomes" id="UP000221165">
    <property type="component" value="Unassembled WGS sequence"/>
</dbReference>
<evidence type="ECO:0000313" key="2">
    <source>
        <dbReference type="Proteomes" id="UP000221165"/>
    </source>
</evidence>
<organism evidence="1 2">
    <name type="scientific">Cystoisospora suis</name>
    <dbReference type="NCBI Taxonomy" id="483139"/>
    <lineage>
        <taxon>Eukaryota</taxon>
        <taxon>Sar</taxon>
        <taxon>Alveolata</taxon>
        <taxon>Apicomplexa</taxon>
        <taxon>Conoidasida</taxon>
        <taxon>Coccidia</taxon>
        <taxon>Eucoccidiorida</taxon>
        <taxon>Eimeriorina</taxon>
        <taxon>Sarcocystidae</taxon>
        <taxon>Cystoisospora</taxon>
    </lineage>
</organism>
<dbReference type="VEuPathDB" id="ToxoDB:CSUI_005322"/>
<accession>A0A2C6KXH3</accession>
<evidence type="ECO:0000313" key="1">
    <source>
        <dbReference type="EMBL" id="PHJ20838.1"/>
    </source>
</evidence>
<dbReference type="AlphaFoldDB" id="A0A2C6KXH3"/>
<dbReference type="GeneID" id="94428710"/>
<reference evidence="1 2" key="1">
    <citation type="journal article" date="2017" name="Int. J. Parasitol.">
        <title>The genome of the protozoan parasite Cystoisospora suis and a reverse vaccinology approach to identify vaccine candidates.</title>
        <authorList>
            <person name="Palmieri N."/>
            <person name="Shrestha A."/>
            <person name="Ruttkowski B."/>
            <person name="Beck T."/>
            <person name="Vogl C."/>
            <person name="Tomley F."/>
            <person name="Blake D.P."/>
            <person name="Joachim A."/>
        </authorList>
    </citation>
    <scope>NUCLEOTIDE SEQUENCE [LARGE SCALE GENOMIC DNA]</scope>
    <source>
        <strain evidence="1 2">Wien I</strain>
    </source>
</reference>
<dbReference type="EMBL" id="MIGC01002573">
    <property type="protein sequence ID" value="PHJ20838.1"/>
    <property type="molecule type" value="Genomic_DNA"/>
</dbReference>
<keyword evidence="2" id="KW-1185">Reference proteome</keyword>
<proteinExistence type="predicted"/>
<sequence>LCWLEDWTVYFFFQGDSEWTGKTGNCVRSASLPQLCVETSDFHRLTTLSPPYQKFSEARKSMRNAWKDARRGKKKQPLKVESSKTLMILSSSIMEKLCVTYGFP</sequence>